<dbReference type="SMART" id="SM00086">
    <property type="entry name" value="PAC"/>
    <property type="match status" value="4"/>
</dbReference>
<dbReference type="GO" id="GO:0009882">
    <property type="term" value="F:blue light photoreceptor activity"/>
    <property type="evidence" value="ECO:0007669"/>
    <property type="project" value="UniProtKB-ARBA"/>
</dbReference>
<comment type="caution">
    <text evidence="11">The sequence shown here is derived from an EMBL/GenBank/DDBJ whole genome shotgun (WGS) entry which is preliminary data.</text>
</comment>
<dbReference type="SMART" id="SM00091">
    <property type="entry name" value="PAS"/>
    <property type="match status" value="4"/>
</dbReference>
<keyword evidence="12" id="KW-1185">Reference proteome</keyword>
<feature type="domain" description="PAC" evidence="10">
    <location>
        <begin position="1832"/>
        <end position="1888"/>
    </location>
</feature>
<dbReference type="Pfam" id="PF01590">
    <property type="entry name" value="GAF"/>
    <property type="match status" value="1"/>
</dbReference>
<dbReference type="Pfam" id="PF08448">
    <property type="entry name" value="PAS_4"/>
    <property type="match status" value="1"/>
</dbReference>
<evidence type="ECO:0000313" key="11">
    <source>
        <dbReference type="EMBL" id="MEE3717688.1"/>
    </source>
</evidence>
<dbReference type="InterPro" id="IPR003018">
    <property type="entry name" value="GAF"/>
</dbReference>
<accession>A0AAW9Q4E1</accession>
<organism evidence="11 12">
    <name type="scientific">Tumidithrix elongata BACA0141</name>
    <dbReference type="NCBI Taxonomy" id="2716417"/>
    <lineage>
        <taxon>Bacteria</taxon>
        <taxon>Bacillati</taxon>
        <taxon>Cyanobacteriota</taxon>
        <taxon>Cyanophyceae</taxon>
        <taxon>Pseudanabaenales</taxon>
        <taxon>Pseudanabaenaceae</taxon>
        <taxon>Tumidithrix</taxon>
        <taxon>Tumidithrix elongata</taxon>
    </lineage>
</organism>
<dbReference type="SUPFAM" id="SSF55781">
    <property type="entry name" value="GAF domain-like"/>
    <property type="match status" value="1"/>
</dbReference>
<sequence>MNSQSMGSRDRFPQVDGYRLTRELHASSKTLVYQGIRLEGGLPVVLKLLRSDRPSMQDLLRLRNHYTIAKNLNLSGIVQPLSLEPYGNGFILVMPDDRSMALSEYLTSNSLALPDFLAIALQLTAILDDLYRQRVIHKDIKPSNILIEPTTKQVKLTDFGLATLLPHETQAIVSATFMEGTLDYMAPEQTGRMNRGIDYRTDFYALGVTFFELLTGQLPFHSDDPLELVHCHLAKPAPLTCELKPEIPFAIGQIVAKLMAKNAEDRYQNALGLKHDLQICLDRWQSTGKITTFELATQDRSDRFIIPEKLYGRETEVSTLLAAFDRVSAGAAEVMLVAGFSGVGKTAVVNEVHKPIVKQRGYFIKGKFDQFNRNIPFSGFVQAFRDLMGQLLSESDRQLALWKAKILEAVGENGQVMIEVIPELERIIGHQPAALELSSNAAQNRFNALFQKFIQVFTAPEHPLVIFLDDLQWVDSASLNLLQLLMEDVGHLLILGAYRDNEVSSVHPFILTIYRLRNTGITINTIALQPLSQSDVNQLVADTLSCDRASVKPLTELIYQKTQGNPFFTTQFLKALHQEGLIQFNAIDKDSQGEWQCDLSQIKLQSLTDDVVAFMAQQLQKLPQPTQAILKLAACIGAQFDLQTLAIVSERSEIETAKALWAALAEGSIVPLNQIYKFFQMESEVLRENPSGLRMEDSGSCTYRFLHDRVQQAAYSLIPSSQTEAVHLNIGRLLLARTSLSDRELHLFHIVNQLNRGVSLIREPREREELAHLNWRAGEKAKSATAYDAAMNYLDTGLQLLSSKSWQNQYALSLGLHQLTVEVAYLANAYDRMAALMAIGLQNARNHLDRAKFYEIQILAFVAQKQAKAAVDYARKILPVFGVRFPKNLSKRRIILEFLATLYRMAGKTPKDLLKLPTMSDPYKLAACNLFNVLGAATASAMPEILPFMTFIGISLYLRYGNIPKSSMAYTIYAFLLCEKLGRIDRGYAIGKAAIALCHQTDSKEALAPTLFLWQRFIAYRKESLRELLPLLLEAYQVSLEVGDIEYAAYSLCVYFTQAFWTGQNLMDLQQEAIASRSSLHKLQQRSMIDMHALNCQGLENLTTETEDACQLVGQFFDETALASEDRQMQVYTSFRKLHLAFLFERYDLALEQIAIVEPHLDILEGTFIKTLLYFYDALVRLALYPNLNKARQKEYLAKVKTDRKHLTKLAKSAPMNYQHKLFLVEAESLRILEKLSQAGELYDRAIAGAKANSYTQEEALANELAAKFYLNLGREKIAQVYMVEAYYCYIRWGATAKVRDLANRYPQLLASVLQQIPSSDPLLRFSSITSSSDLAALDLATLLKASQLISGEIELDKLLETLLNIAIANAGADKCVLLLRVEQELQIAALVESGQKPQILSSPISLESSEDVTISLVNQVKRSLEPLVVNDAREDVQFAGDRYITQHQPKSILCTPILKQGQVLGVLYLENSLTVGAFTSDRLEVLNLICSQAAISIENARLYQTLQQSENKFRAFVENVNDIIYAVTLEGTFSYLSPQFKDMLGYDVSEFLNQSFGELTHLDDIPAIIASNQKLFETGQKQSGLEFRVKHKNSEWVWITCNNAPIFDDQGSVVGLRGIARDISDRKHLEKEQARLLAILEASSDFIGTANPDGQTTWMNSAFRRLYNLTPETNLADYRIVDLHPQWTLDLLQQEGIPQAMQYGYWVGETALLTPDKREIPISQMVMSHKSPDGTLEYLSIIIRDISDRKQAEVALRESQLFLQTVIDTFPLVVFWKDRQSVYLGCNLKSAIACGLDSPADIIGKTDYDMPWAETEADTYRATDRKVMDSGEAKLGIIETQVRADGSKIWIETNKLPLYNLNGEAIGILGTYQNITDRKKAEEDVRDSEERLRLALMAANQGLYDLNLQTGEAIVSPEYATMLGYDSAEFHETNAKWIEWLHPDDLERVAGTYQAYVNREIADYVVEFRQRTKNGDWKWILSLGKIVEWDELGQPLRMLGTHTDISDRKAAEALLQQQAQQLEEYTQTLEHRVEERTQELSQALSNLQSTQAELIQSEKMAALGQLTASVAHEINTPLGVIRAATGNIVAASSVSLQQLPQLMQTLTRQQQEEFLSLVDAALQKTQPLSTKEERQLRRQLQSVLTTQGIADAAGIANQLSQMQLGSDLYLYQSILQDPNCYDILQVAYKLVLQHQSTRSIQQEVDRAAKIVFALKAYSHQSQNNEKSLAKISDGIEVALTLYHNRLKQGIEVIRNYQEVPDILCDPDELTQVWVNLIDNAIYAMGQVGTLKISIAQQADFVVVEITDSGGGIPDEILPRLFEPFFTTKPRGEGSGLGLDIVRQIVRKHGGEIQARSQMGQTTFRVVLPYEYL</sequence>
<dbReference type="PROSITE" id="PS50011">
    <property type="entry name" value="PROTEIN_KINASE_DOM"/>
    <property type="match status" value="1"/>
</dbReference>
<dbReference type="SMART" id="SM00387">
    <property type="entry name" value="HATPase_c"/>
    <property type="match status" value="1"/>
</dbReference>
<dbReference type="PROSITE" id="PS00108">
    <property type="entry name" value="PROTEIN_KINASE_ST"/>
    <property type="match status" value="1"/>
</dbReference>
<dbReference type="GO" id="GO:0005524">
    <property type="term" value="F:ATP binding"/>
    <property type="evidence" value="ECO:0007669"/>
    <property type="project" value="InterPro"/>
</dbReference>
<dbReference type="InterPro" id="IPR041664">
    <property type="entry name" value="AAA_16"/>
</dbReference>
<dbReference type="SUPFAM" id="SSF56112">
    <property type="entry name" value="Protein kinase-like (PK-like)"/>
    <property type="match status" value="1"/>
</dbReference>
<evidence type="ECO:0000256" key="2">
    <source>
        <dbReference type="ARBA" id="ARBA00012438"/>
    </source>
</evidence>
<dbReference type="InterPro" id="IPR003661">
    <property type="entry name" value="HisK_dim/P_dom"/>
</dbReference>
<dbReference type="InterPro" id="IPR008271">
    <property type="entry name" value="Ser/Thr_kinase_AS"/>
</dbReference>
<dbReference type="Pfam" id="PF08447">
    <property type="entry name" value="PAS_3"/>
    <property type="match status" value="2"/>
</dbReference>
<dbReference type="PRINTS" id="PR00344">
    <property type="entry name" value="BCTRLSENSOR"/>
</dbReference>
<dbReference type="RefSeq" id="WP_330484119.1">
    <property type="nucleotide sequence ID" value="NZ_JAZBJZ010000049.1"/>
</dbReference>
<dbReference type="PROSITE" id="PS50109">
    <property type="entry name" value="HIS_KIN"/>
    <property type="match status" value="1"/>
</dbReference>
<dbReference type="InterPro" id="IPR004358">
    <property type="entry name" value="Sig_transdc_His_kin-like_C"/>
</dbReference>
<dbReference type="PANTHER" id="PTHR43642:SF1">
    <property type="entry name" value="HYBRID SIGNAL TRANSDUCTION HISTIDINE KINASE G"/>
    <property type="match status" value="1"/>
</dbReference>
<feature type="coiled-coil region" evidence="6">
    <location>
        <begin position="2009"/>
        <end position="2054"/>
    </location>
</feature>
<gene>
    <name evidence="11" type="ORF">V2H45_13185</name>
</gene>
<protein>
    <recommendedName>
        <fullName evidence="2">histidine kinase</fullName>
        <ecNumber evidence="2">2.7.13.3</ecNumber>
    </recommendedName>
</protein>
<evidence type="ECO:0000256" key="3">
    <source>
        <dbReference type="ARBA" id="ARBA00022553"/>
    </source>
</evidence>
<dbReference type="Gene3D" id="1.10.510.10">
    <property type="entry name" value="Transferase(Phosphotransferase) domain 1"/>
    <property type="match status" value="1"/>
</dbReference>
<dbReference type="InterPro" id="IPR027417">
    <property type="entry name" value="P-loop_NTPase"/>
</dbReference>
<dbReference type="InterPro" id="IPR029016">
    <property type="entry name" value="GAF-like_dom_sf"/>
</dbReference>
<dbReference type="EC" id="2.7.13.3" evidence="2"/>
<dbReference type="EMBL" id="JAZBJZ010000049">
    <property type="protein sequence ID" value="MEE3717688.1"/>
    <property type="molecule type" value="Genomic_DNA"/>
</dbReference>
<dbReference type="Gene3D" id="3.30.450.40">
    <property type="match status" value="1"/>
</dbReference>
<evidence type="ECO:0000256" key="6">
    <source>
        <dbReference type="SAM" id="Coils"/>
    </source>
</evidence>
<dbReference type="InterPro" id="IPR000014">
    <property type="entry name" value="PAS"/>
</dbReference>
<dbReference type="Gene3D" id="3.40.50.300">
    <property type="entry name" value="P-loop containing nucleotide triphosphate hydrolases"/>
    <property type="match status" value="1"/>
</dbReference>
<dbReference type="InterPro" id="IPR000700">
    <property type="entry name" value="PAS-assoc_C"/>
</dbReference>
<dbReference type="SUPFAM" id="SSF55785">
    <property type="entry name" value="PYP-like sensor domain (PAS domain)"/>
    <property type="match status" value="4"/>
</dbReference>
<feature type="domain" description="PAC" evidence="10">
    <location>
        <begin position="1584"/>
        <end position="1636"/>
    </location>
</feature>
<evidence type="ECO:0000313" key="12">
    <source>
        <dbReference type="Proteomes" id="UP001333818"/>
    </source>
</evidence>
<comment type="catalytic activity">
    <reaction evidence="1">
        <text>ATP + protein L-histidine = ADP + protein N-phospho-L-histidine.</text>
        <dbReference type="EC" id="2.7.13.3"/>
    </reaction>
</comment>
<proteinExistence type="predicted"/>
<dbReference type="Proteomes" id="UP001333818">
    <property type="component" value="Unassembled WGS sequence"/>
</dbReference>
<keyword evidence="5" id="KW-0902">Two-component regulatory system</keyword>
<dbReference type="InterPro" id="IPR001610">
    <property type="entry name" value="PAC"/>
</dbReference>
<dbReference type="InterPro" id="IPR011009">
    <property type="entry name" value="Kinase-like_dom_sf"/>
</dbReference>
<dbReference type="SUPFAM" id="SSF47384">
    <property type="entry name" value="Homodimeric domain of signal transducing histidine kinase"/>
    <property type="match status" value="1"/>
</dbReference>
<dbReference type="InterPro" id="IPR053159">
    <property type="entry name" value="Hybrid_Histidine_Kinase"/>
</dbReference>
<dbReference type="NCBIfam" id="TIGR00229">
    <property type="entry name" value="sensory_box"/>
    <property type="match status" value="4"/>
</dbReference>
<evidence type="ECO:0000259" key="7">
    <source>
        <dbReference type="PROSITE" id="PS50011"/>
    </source>
</evidence>
<dbReference type="Pfam" id="PF02518">
    <property type="entry name" value="HATPase_c"/>
    <property type="match status" value="1"/>
</dbReference>
<feature type="domain" description="PAC" evidence="10">
    <location>
        <begin position="1965"/>
        <end position="2018"/>
    </location>
</feature>
<dbReference type="SUPFAM" id="SSF52540">
    <property type="entry name" value="P-loop containing nucleoside triphosphate hydrolases"/>
    <property type="match status" value="1"/>
</dbReference>
<dbReference type="InterPro" id="IPR035965">
    <property type="entry name" value="PAS-like_dom_sf"/>
</dbReference>
<feature type="domain" description="PAS" evidence="9">
    <location>
        <begin position="1633"/>
        <end position="1705"/>
    </location>
</feature>
<feature type="domain" description="PAC" evidence="10">
    <location>
        <begin position="1707"/>
        <end position="1759"/>
    </location>
</feature>
<keyword evidence="4" id="KW-0808">Transferase</keyword>
<evidence type="ECO:0000256" key="4">
    <source>
        <dbReference type="ARBA" id="ARBA00022777"/>
    </source>
</evidence>
<dbReference type="Gene3D" id="3.30.565.10">
    <property type="entry name" value="Histidine kinase-like ATPase, C-terminal domain"/>
    <property type="match status" value="1"/>
</dbReference>
<dbReference type="CDD" id="cd00130">
    <property type="entry name" value="PAS"/>
    <property type="match status" value="3"/>
</dbReference>
<evidence type="ECO:0000256" key="5">
    <source>
        <dbReference type="ARBA" id="ARBA00023012"/>
    </source>
</evidence>
<feature type="domain" description="Protein kinase" evidence="7">
    <location>
        <begin position="18"/>
        <end position="278"/>
    </location>
</feature>
<dbReference type="CDD" id="cd14014">
    <property type="entry name" value="STKc_PknB_like"/>
    <property type="match status" value="1"/>
</dbReference>
<dbReference type="InterPro" id="IPR036890">
    <property type="entry name" value="HATPase_C_sf"/>
</dbReference>
<dbReference type="Pfam" id="PF00069">
    <property type="entry name" value="Pkinase"/>
    <property type="match status" value="1"/>
</dbReference>
<keyword evidence="4" id="KW-0418">Kinase</keyword>
<dbReference type="CDD" id="cd00082">
    <property type="entry name" value="HisKA"/>
    <property type="match status" value="1"/>
</dbReference>
<dbReference type="InterPro" id="IPR003594">
    <property type="entry name" value="HATPase_dom"/>
</dbReference>
<dbReference type="InterPro" id="IPR013656">
    <property type="entry name" value="PAS_4"/>
</dbReference>
<keyword evidence="6" id="KW-0175">Coiled coil</keyword>
<reference evidence="11" key="1">
    <citation type="submission" date="2024-01" db="EMBL/GenBank/DDBJ databases">
        <title>Bank of Algae and Cyanobacteria of the Azores (BACA) strain genomes.</title>
        <authorList>
            <person name="Luz R."/>
            <person name="Cordeiro R."/>
            <person name="Fonseca A."/>
            <person name="Goncalves V."/>
        </authorList>
    </citation>
    <scope>NUCLEOTIDE SEQUENCE</scope>
    <source>
        <strain evidence="11">BACA0141</strain>
    </source>
</reference>
<dbReference type="Gene3D" id="1.10.287.130">
    <property type="match status" value="1"/>
</dbReference>
<dbReference type="SUPFAM" id="SSF55874">
    <property type="entry name" value="ATPase domain of HSP90 chaperone/DNA topoisomerase II/histidine kinase"/>
    <property type="match status" value="1"/>
</dbReference>
<feature type="domain" description="Histidine kinase" evidence="8">
    <location>
        <begin position="2070"/>
        <end position="2372"/>
    </location>
</feature>
<dbReference type="PANTHER" id="PTHR43642">
    <property type="entry name" value="HYBRID SIGNAL TRANSDUCTION HISTIDINE KINASE G"/>
    <property type="match status" value="1"/>
</dbReference>
<dbReference type="InterPro" id="IPR005467">
    <property type="entry name" value="His_kinase_dom"/>
</dbReference>
<dbReference type="SMART" id="SM00065">
    <property type="entry name" value="GAF"/>
    <property type="match status" value="1"/>
</dbReference>
<feature type="domain" description="PAS" evidence="9">
    <location>
        <begin position="1510"/>
        <end position="1580"/>
    </location>
</feature>
<dbReference type="PROSITE" id="PS50112">
    <property type="entry name" value="PAS"/>
    <property type="match status" value="3"/>
</dbReference>
<evidence type="ECO:0000259" key="9">
    <source>
        <dbReference type="PROSITE" id="PS50112"/>
    </source>
</evidence>
<dbReference type="InterPro" id="IPR000719">
    <property type="entry name" value="Prot_kinase_dom"/>
</dbReference>
<feature type="domain" description="PAS" evidence="9">
    <location>
        <begin position="1889"/>
        <end position="1961"/>
    </location>
</feature>
<dbReference type="PROSITE" id="PS50113">
    <property type="entry name" value="PAC"/>
    <property type="match status" value="4"/>
</dbReference>
<dbReference type="Gene3D" id="3.30.450.20">
    <property type="entry name" value="PAS domain"/>
    <property type="match status" value="4"/>
</dbReference>
<evidence type="ECO:0000259" key="10">
    <source>
        <dbReference type="PROSITE" id="PS50113"/>
    </source>
</evidence>
<name>A0AAW9Q4E1_9CYAN</name>
<evidence type="ECO:0000259" key="8">
    <source>
        <dbReference type="PROSITE" id="PS50109"/>
    </source>
</evidence>
<dbReference type="Pfam" id="PF13426">
    <property type="entry name" value="PAS_9"/>
    <property type="match status" value="1"/>
</dbReference>
<dbReference type="InterPro" id="IPR036097">
    <property type="entry name" value="HisK_dim/P_sf"/>
</dbReference>
<dbReference type="SMART" id="SM00220">
    <property type="entry name" value="S_TKc"/>
    <property type="match status" value="1"/>
</dbReference>
<dbReference type="InterPro" id="IPR013655">
    <property type="entry name" value="PAS_fold_3"/>
</dbReference>
<keyword evidence="3" id="KW-0597">Phosphoprotein</keyword>
<evidence type="ECO:0000256" key="1">
    <source>
        <dbReference type="ARBA" id="ARBA00000085"/>
    </source>
</evidence>
<dbReference type="Pfam" id="PF13191">
    <property type="entry name" value="AAA_16"/>
    <property type="match status" value="1"/>
</dbReference>
<dbReference type="GO" id="GO:0000155">
    <property type="term" value="F:phosphorelay sensor kinase activity"/>
    <property type="evidence" value="ECO:0007669"/>
    <property type="project" value="InterPro"/>
</dbReference>